<dbReference type="RefSeq" id="WP_056951858.1">
    <property type="nucleotide sequence ID" value="NZ_AZDJ01000030.1"/>
</dbReference>
<keyword evidence="2" id="KW-1185">Reference proteome</keyword>
<organism evidence="1 2">
    <name type="scientific">Lacticaseibacillus nasuensis JCM 17158</name>
    <dbReference type="NCBI Taxonomy" id="1291734"/>
    <lineage>
        <taxon>Bacteria</taxon>
        <taxon>Bacillati</taxon>
        <taxon>Bacillota</taxon>
        <taxon>Bacilli</taxon>
        <taxon>Lactobacillales</taxon>
        <taxon>Lactobacillaceae</taxon>
        <taxon>Lacticaseibacillus</taxon>
    </lineage>
</organism>
<dbReference type="SUPFAM" id="SSF47413">
    <property type="entry name" value="lambda repressor-like DNA-binding domains"/>
    <property type="match status" value="1"/>
</dbReference>
<dbReference type="InterPro" id="IPR010982">
    <property type="entry name" value="Lambda_DNA-bd_dom_sf"/>
</dbReference>
<evidence type="ECO:0008006" key="3">
    <source>
        <dbReference type="Google" id="ProtNLM"/>
    </source>
</evidence>
<protein>
    <recommendedName>
        <fullName evidence="3">HTH cro/C1-type domain-containing protein</fullName>
    </recommendedName>
</protein>
<dbReference type="GO" id="GO:0003677">
    <property type="term" value="F:DNA binding"/>
    <property type="evidence" value="ECO:0007669"/>
    <property type="project" value="InterPro"/>
</dbReference>
<dbReference type="STRING" id="1291734.FD02_GL000325"/>
<accession>A0A0R1JPQ7</accession>
<dbReference type="AlphaFoldDB" id="A0A0R1JPQ7"/>
<dbReference type="OrthoDB" id="34624at2"/>
<proteinExistence type="predicted"/>
<sequence length="295" mass="32914">MNELGPAIKRLREWRGYAPKQLYDGVMSRTNYARFERGIIDTSSSHLIVFLRRLAPTLRNWRQLDAAMLPAGTEAPGAGVARLRRQQAGGSQYQALAAVLAADYRHTRDPARQREQWLALAWAQRLNEPTAANPWRQRLLTDLFQQSRWFEADFQLADALFPLLDAPTTWRLALRDLAARSDNSVAALSNIGAIPTGDLFVSWFDRAIAERDWPVYQALLAAFNQQDFNEWVMLPRVMRHIYNAFAQAAAGDRQTVAALPTMMQAVAALGEPALSAPAEATSAALTAWLLPATNS</sequence>
<dbReference type="Proteomes" id="UP000051804">
    <property type="component" value="Unassembled WGS sequence"/>
</dbReference>
<gene>
    <name evidence="1" type="ORF">FD02_GL000325</name>
</gene>
<name>A0A0R1JPQ7_9LACO</name>
<evidence type="ECO:0000313" key="1">
    <source>
        <dbReference type="EMBL" id="KRK71139.1"/>
    </source>
</evidence>
<dbReference type="EMBL" id="AZDJ01000030">
    <property type="protein sequence ID" value="KRK71139.1"/>
    <property type="molecule type" value="Genomic_DNA"/>
</dbReference>
<reference evidence="1 2" key="1">
    <citation type="journal article" date="2015" name="Genome Announc.">
        <title>Expanding the biotechnology potential of lactobacilli through comparative genomics of 213 strains and associated genera.</title>
        <authorList>
            <person name="Sun Z."/>
            <person name="Harris H.M."/>
            <person name="McCann A."/>
            <person name="Guo C."/>
            <person name="Argimon S."/>
            <person name="Zhang W."/>
            <person name="Yang X."/>
            <person name="Jeffery I.B."/>
            <person name="Cooney J.C."/>
            <person name="Kagawa T.F."/>
            <person name="Liu W."/>
            <person name="Song Y."/>
            <person name="Salvetti E."/>
            <person name="Wrobel A."/>
            <person name="Rasinkangas P."/>
            <person name="Parkhill J."/>
            <person name="Rea M.C."/>
            <person name="O'Sullivan O."/>
            <person name="Ritari J."/>
            <person name="Douillard F.P."/>
            <person name="Paul Ross R."/>
            <person name="Yang R."/>
            <person name="Briner A.E."/>
            <person name="Felis G.E."/>
            <person name="de Vos W.M."/>
            <person name="Barrangou R."/>
            <person name="Klaenhammer T.R."/>
            <person name="Caufield P.W."/>
            <person name="Cui Y."/>
            <person name="Zhang H."/>
            <person name="O'Toole P.W."/>
        </authorList>
    </citation>
    <scope>NUCLEOTIDE SEQUENCE [LARGE SCALE GENOMIC DNA]</scope>
    <source>
        <strain evidence="1 2">JCM 17158</strain>
    </source>
</reference>
<evidence type="ECO:0000313" key="2">
    <source>
        <dbReference type="Proteomes" id="UP000051804"/>
    </source>
</evidence>
<comment type="caution">
    <text evidence="1">The sequence shown here is derived from an EMBL/GenBank/DDBJ whole genome shotgun (WGS) entry which is preliminary data.</text>
</comment>
<dbReference type="PATRIC" id="fig|1291734.4.peg.335"/>